<keyword evidence="9" id="KW-1015">Disulfide bond</keyword>
<dbReference type="InterPro" id="IPR006029">
    <property type="entry name" value="Neurotrans-gated_channel_TM"/>
</dbReference>
<dbReference type="SUPFAM" id="SSF90112">
    <property type="entry name" value="Neurotransmitter-gated ion-channel transmembrane pore"/>
    <property type="match status" value="1"/>
</dbReference>
<keyword evidence="13" id="KW-0407">Ion channel</keyword>
<evidence type="ECO:0000259" key="18">
    <source>
        <dbReference type="Pfam" id="PF02932"/>
    </source>
</evidence>
<sequence>MYIASSSTLSFLFFFSSSFASSVCIRGAPSLRGRLEGSVQGPHEERLIGDLFRGAEYHHLSRPVREEMDALDVQFAITLQQIIEVDEKNEMLHTNMWLNYKWIDYKLSWNETEYGGVQSIRLPSKLIWTPDILLYNRTTQQFSNFCVHQFRMQGRHCCVSGPVSLSFSSYDEWFRGLIKCSLKFGSWTYDGNKINLTQSNDFIDLDTYQASGEWEIIDVPAVRNVKTYQCCPEPYIDITFTIHIRRRTLYYGFNLIIPCALISFLALLTFTLPPDAGEKISLGITILLSLSVFSLIVADMVPATSMAVPLVGVYFACIMIMCTISVIMTVLVLNFHHRNPDMYEMPTWVRKLICEWLAWILRMNRPGRELSRQFLLRKARMRDLEAKSPPSLSLISNIKDVDNAIPMNDYPPLRSVRIEECGLHSVRNELLAILNELRFMTHKIKEDDDATDETNDWKFAAMVIDRLCFWIFSVYLVVTTLAIFFSAPNMFKSHGER</sequence>
<evidence type="ECO:0000256" key="1">
    <source>
        <dbReference type="ARBA" id="ARBA00009237"/>
    </source>
</evidence>
<evidence type="ECO:0000313" key="20">
    <source>
        <dbReference type="EnsemblMetazoa" id="CapteP141057"/>
    </source>
</evidence>
<dbReference type="InterPro" id="IPR036734">
    <property type="entry name" value="Neur_chan_lig-bd_sf"/>
</dbReference>
<reference evidence="21" key="1">
    <citation type="submission" date="2012-12" db="EMBL/GenBank/DDBJ databases">
        <authorList>
            <person name="Hellsten U."/>
            <person name="Grimwood J."/>
            <person name="Chapman J.A."/>
            <person name="Shapiro H."/>
            <person name="Aerts A."/>
            <person name="Otillar R.P."/>
            <person name="Terry A.Y."/>
            <person name="Boore J.L."/>
            <person name="Simakov O."/>
            <person name="Marletaz F."/>
            <person name="Cho S.-J."/>
            <person name="Edsinger-Gonzales E."/>
            <person name="Havlak P."/>
            <person name="Kuo D.-H."/>
            <person name="Larsson T."/>
            <person name="Lv J."/>
            <person name="Arendt D."/>
            <person name="Savage R."/>
            <person name="Osoegawa K."/>
            <person name="de Jong P."/>
            <person name="Lindberg D.R."/>
            <person name="Seaver E.C."/>
            <person name="Weisblat D.A."/>
            <person name="Putnam N.H."/>
            <person name="Grigoriev I.V."/>
            <person name="Rokhsar D.S."/>
        </authorList>
    </citation>
    <scope>NUCLEOTIDE SEQUENCE</scope>
    <source>
        <strain evidence="21">I ESC-2004</strain>
    </source>
</reference>
<keyword evidence="2" id="KW-0813">Transport</keyword>
<organism evidence="19">
    <name type="scientific">Capitella teleta</name>
    <name type="common">Polychaete worm</name>
    <dbReference type="NCBI Taxonomy" id="283909"/>
    <lineage>
        <taxon>Eukaryota</taxon>
        <taxon>Metazoa</taxon>
        <taxon>Spiralia</taxon>
        <taxon>Lophotrochozoa</taxon>
        <taxon>Annelida</taxon>
        <taxon>Polychaeta</taxon>
        <taxon>Sedentaria</taxon>
        <taxon>Scolecida</taxon>
        <taxon>Capitellidae</taxon>
        <taxon>Capitella</taxon>
    </lineage>
</organism>
<keyword evidence="7" id="KW-0406">Ion transport</keyword>
<feature type="transmembrane region" description="Helical" evidence="15">
    <location>
        <begin position="313"/>
        <end position="335"/>
    </location>
</feature>
<dbReference type="PRINTS" id="PR00254">
    <property type="entry name" value="NICOTINICR"/>
</dbReference>
<evidence type="ECO:0000256" key="4">
    <source>
        <dbReference type="ARBA" id="ARBA00022692"/>
    </source>
</evidence>
<keyword evidence="6" id="KW-0770">Synapse</keyword>
<reference evidence="20" key="3">
    <citation type="submission" date="2015-06" db="UniProtKB">
        <authorList>
            <consortium name="EnsemblMetazoa"/>
        </authorList>
    </citation>
    <scope>IDENTIFICATION</scope>
</reference>
<dbReference type="EMBL" id="AMQN01007182">
    <property type="status" value="NOT_ANNOTATED_CDS"/>
    <property type="molecule type" value="Genomic_DNA"/>
</dbReference>
<feature type="signal peptide" evidence="16">
    <location>
        <begin position="1"/>
        <end position="20"/>
    </location>
</feature>
<dbReference type="InterPro" id="IPR006202">
    <property type="entry name" value="Neur_chan_lig-bd"/>
</dbReference>
<dbReference type="FunFam" id="2.70.170.10:FF:000016">
    <property type="entry name" value="Nicotinic acetylcholine receptor subunit"/>
    <property type="match status" value="1"/>
</dbReference>
<dbReference type="Proteomes" id="UP000014760">
    <property type="component" value="Unassembled WGS sequence"/>
</dbReference>
<name>R7UKM3_CAPTE</name>
<keyword evidence="4 15" id="KW-0812">Transmembrane</keyword>
<gene>
    <name evidence="19" type="ORF">CAPTEDRAFT_141057</name>
</gene>
<evidence type="ECO:0000256" key="15">
    <source>
        <dbReference type="SAM" id="Phobius"/>
    </source>
</evidence>
<evidence type="ECO:0000256" key="13">
    <source>
        <dbReference type="ARBA" id="ARBA00023303"/>
    </source>
</evidence>
<dbReference type="FunFam" id="1.20.58.390:FF:000073">
    <property type="entry name" value="Neuronal acetylcholine receptor subunit alpha-9-II"/>
    <property type="match status" value="1"/>
</dbReference>
<keyword evidence="3" id="KW-1003">Cell membrane</keyword>
<dbReference type="OMA" id="FFSCCMI"/>
<dbReference type="EMBL" id="AMQN01007183">
    <property type="status" value="NOT_ANNOTATED_CDS"/>
    <property type="molecule type" value="Genomic_DNA"/>
</dbReference>
<dbReference type="InterPro" id="IPR002394">
    <property type="entry name" value="Nicotinic_acetylcholine_rcpt"/>
</dbReference>
<evidence type="ECO:0000256" key="12">
    <source>
        <dbReference type="ARBA" id="ARBA00023286"/>
    </source>
</evidence>
<dbReference type="NCBIfam" id="TIGR00860">
    <property type="entry name" value="LIC"/>
    <property type="match status" value="1"/>
</dbReference>
<dbReference type="CDD" id="cd19051">
    <property type="entry name" value="LGIC_TM_cation"/>
    <property type="match status" value="1"/>
</dbReference>
<evidence type="ECO:0000256" key="9">
    <source>
        <dbReference type="ARBA" id="ARBA00023157"/>
    </source>
</evidence>
<dbReference type="GO" id="GO:0022848">
    <property type="term" value="F:acetylcholine-gated monoatomic cation-selective channel activity"/>
    <property type="evidence" value="ECO:0007669"/>
    <property type="project" value="InterPro"/>
</dbReference>
<dbReference type="CDD" id="cd18997">
    <property type="entry name" value="LGIC_ECD_nAChR"/>
    <property type="match status" value="1"/>
</dbReference>
<reference evidence="19 21" key="2">
    <citation type="journal article" date="2013" name="Nature">
        <title>Insights into bilaterian evolution from three spiralian genomes.</title>
        <authorList>
            <person name="Simakov O."/>
            <person name="Marletaz F."/>
            <person name="Cho S.J."/>
            <person name="Edsinger-Gonzales E."/>
            <person name="Havlak P."/>
            <person name="Hellsten U."/>
            <person name="Kuo D.H."/>
            <person name="Larsson T."/>
            <person name="Lv J."/>
            <person name="Arendt D."/>
            <person name="Savage R."/>
            <person name="Osoegawa K."/>
            <person name="de Jong P."/>
            <person name="Grimwood J."/>
            <person name="Chapman J.A."/>
            <person name="Shapiro H."/>
            <person name="Aerts A."/>
            <person name="Otillar R.P."/>
            <person name="Terry A.Y."/>
            <person name="Boore J.L."/>
            <person name="Grigoriev I.V."/>
            <person name="Lindberg D.R."/>
            <person name="Seaver E.C."/>
            <person name="Weisblat D.A."/>
            <person name="Putnam N.H."/>
            <person name="Rokhsar D.S."/>
        </authorList>
    </citation>
    <scope>NUCLEOTIDE SEQUENCE</scope>
    <source>
        <strain evidence="19 21">I ESC-2004</strain>
    </source>
</reference>
<dbReference type="InterPro" id="IPR036719">
    <property type="entry name" value="Neuro-gated_channel_TM_sf"/>
</dbReference>
<feature type="transmembrane region" description="Helical" evidence="15">
    <location>
        <begin position="249"/>
        <end position="268"/>
    </location>
</feature>
<dbReference type="GO" id="GO:0004888">
    <property type="term" value="F:transmembrane signaling receptor activity"/>
    <property type="evidence" value="ECO:0007669"/>
    <property type="project" value="InterPro"/>
</dbReference>
<evidence type="ECO:0000256" key="3">
    <source>
        <dbReference type="ARBA" id="ARBA00022475"/>
    </source>
</evidence>
<keyword evidence="21" id="KW-1185">Reference proteome</keyword>
<dbReference type="EMBL" id="KB300180">
    <property type="protein sequence ID" value="ELU07054.1"/>
    <property type="molecule type" value="Genomic_DNA"/>
</dbReference>
<dbReference type="Pfam" id="PF02931">
    <property type="entry name" value="Neur_chan_LBD"/>
    <property type="match status" value="2"/>
</dbReference>
<comment type="subcellular location">
    <subcellularLocation>
        <location evidence="14">Synaptic cell membrane</location>
        <topology evidence="14">Multi-pass membrane protein</topology>
    </subcellularLocation>
</comment>
<protein>
    <submittedName>
        <fullName evidence="19 20">Uncharacterized protein</fullName>
    </submittedName>
</protein>
<evidence type="ECO:0000256" key="11">
    <source>
        <dbReference type="ARBA" id="ARBA00023180"/>
    </source>
</evidence>
<evidence type="ECO:0000256" key="5">
    <source>
        <dbReference type="ARBA" id="ARBA00022989"/>
    </source>
</evidence>
<feature type="domain" description="Neurotransmitter-gated ion-channel ligand-binding" evidence="17">
    <location>
        <begin position="44"/>
        <end position="143"/>
    </location>
</feature>
<dbReference type="InterPro" id="IPR006201">
    <property type="entry name" value="Neur_channel"/>
</dbReference>
<proteinExistence type="inferred from homology"/>
<evidence type="ECO:0000313" key="19">
    <source>
        <dbReference type="EMBL" id="ELU07054.1"/>
    </source>
</evidence>
<accession>R7UKM3</accession>
<dbReference type="AlphaFoldDB" id="R7UKM3"/>
<evidence type="ECO:0000256" key="7">
    <source>
        <dbReference type="ARBA" id="ARBA00023065"/>
    </source>
</evidence>
<dbReference type="Pfam" id="PF02932">
    <property type="entry name" value="Neur_chan_memb"/>
    <property type="match status" value="1"/>
</dbReference>
<evidence type="ECO:0000256" key="6">
    <source>
        <dbReference type="ARBA" id="ARBA00023018"/>
    </source>
</evidence>
<evidence type="ECO:0000313" key="21">
    <source>
        <dbReference type="Proteomes" id="UP000014760"/>
    </source>
</evidence>
<dbReference type="PRINTS" id="PR00252">
    <property type="entry name" value="NRIONCHANNEL"/>
</dbReference>
<dbReference type="GO" id="GO:0045211">
    <property type="term" value="C:postsynaptic membrane"/>
    <property type="evidence" value="ECO:0007669"/>
    <property type="project" value="InterPro"/>
</dbReference>
<keyword evidence="16" id="KW-0732">Signal</keyword>
<dbReference type="HOGENOM" id="CLU_018074_1_0_1"/>
<keyword evidence="5 15" id="KW-1133">Transmembrane helix</keyword>
<dbReference type="InterPro" id="IPR038050">
    <property type="entry name" value="Neuro_actylchol_rec"/>
</dbReference>
<feature type="domain" description="Neurotransmitter-gated ion-channel transmembrane" evidence="18">
    <location>
        <begin position="255"/>
        <end position="484"/>
    </location>
</feature>
<evidence type="ECO:0000256" key="16">
    <source>
        <dbReference type="SAM" id="SignalP"/>
    </source>
</evidence>
<feature type="chain" id="PRO_5008788110" evidence="16">
    <location>
        <begin position="21"/>
        <end position="497"/>
    </location>
</feature>
<dbReference type="Gene3D" id="1.20.58.390">
    <property type="entry name" value="Neurotransmitter-gated ion-channel transmembrane domain"/>
    <property type="match status" value="2"/>
</dbReference>
<dbReference type="PANTHER" id="PTHR18945">
    <property type="entry name" value="NEUROTRANSMITTER GATED ION CHANNEL"/>
    <property type="match status" value="1"/>
</dbReference>
<comment type="similarity">
    <text evidence="1">Belongs to the ligand-gated ion channel (TC 1.A.9) family. Acetylcholine receptor (TC 1.A.9.1) subfamily.</text>
</comment>
<keyword evidence="8 15" id="KW-0472">Membrane</keyword>
<keyword evidence="11" id="KW-0325">Glycoprotein</keyword>
<dbReference type="SUPFAM" id="SSF63712">
    <property type="entry name" value="Nicotinic receptor ligand binding domain-like"/>
    <property type="match status" value="1"/>
</dbReference>
<feature type="transmembrane region" description="Helical" evidence="15">
    <location>
        <begin position="280"/>
        <end position="301"/>
    </location>
</feature>
<feature type="transmembrane region" description="Helical" evidence="15">
    <location>
        <begin position="467"/>
        <end position="487"/>
    </location>
</feature>
<dbReference type="EnsemblMetazoa" id="CapteT141057">
    <property type="protein sequence ID" value="CapteP141057"/>
    <property type="gene ID" value="CapteG141057"/>
</dbReference>
<evidence type="ECO:0000256" key="14">
    <source>
        <dbReference type="ARBA" id="ARBA00034099"/>
    </source>
</evidence>
<keyword evidence="10" id="KW-0675">Receptor</keyword>
<evidence type="ECO:0000256" key="10">
    <source>
        <dbReference type="ARBA" id="ARBA00023170"/>
    </source>
</evidence>
<dbReference type="OrthoDB" id="5975154at2759"/>
<feature type="domain" description="Neurotransmitter-gated ion-channel ligand-binding" evidence="17">
    <location>
        <begin position="179"/>
        <end position="248"/>
    </location>
</feature>
<keyword evidence="12" id="KW-1071">Ligand-gated ion channel</keyword>
<evidence type="ECO:0000256" key="8">
    <source>
        <dbReference type="ARBA" id="ARBA00023136"/>
    </source>
</evidence>
<evidence type="ECO:0000259" key="17">
    <source>
        <dbReference type="Pfam" id="PF02931"/>
    </source>
</evidence>
<dbReference type="Gene3D" id="2.70.170.10">
    <property type="entry name" value="Neurotransmitter-gated ion-channel ligand-binding domain"/>
    <property type="match status" value="1"/>
</dbReference>
<dbReference type="STRING" id="283909.R7UKM3"/>
<evidence type="ECO:0000256" key="2">
    <source>
        <dbReference type="ARBA" id="ARBA00022448"/>
    </source>
</evidence>